<dbReference type="SUPFAM" id="SSF53067">
    <property type="entry name" value="Actin-like ATPase domain"/>
    <property type="match status" value="2"/>
</dbReference>
<dbReference type="FunFam" id="3.30.420.40:FF:000071">
    <property type="entry name" value="Molecular chaperone DnaK"/>
    <property type="match status" value="1"/>
</dbReference>
<dbReference type="GO" id="GO:0005524">
    <property type="term" value="F:ATP binding"/>
    <property type="evidence" value="ECO:0007669"/>
    <property type="project" value="UniProtKB-UniRule"/>
</dbReference>
<dbReference type="InterPro" id="IPR043129">
    <property type="entry name" value="ATPase_NBD"/>
</dbReference>
<dbReference type="GO" id="GO:0051082">
    <property type="term" value="F:unfolded protein binding"/>
    <property type="evidence" value="ECO:0007669"/>
    <property type="project" value="InterPro"/>
</dbReference>
<dbReference type="PRINTS" id="PR00301">
    <property type="entry name" value="HEATSHOCK70"/>
</dbReference>
<evidence type="ECO:0000256" key="1">
    <source>
        <dbReference type="ARBA" id="ARBA00002290"/>
    </source>
</evidence>
<feature type="coiled-coil region" evidence="11">
    <location>
        <begin position="222"/>
        <end position="249"/>
    </location>
</feature>
<feature type="compositionally biased region" description="Basic and acidic residues" evidence="12">
    <location>
        <begin position="518"/>
        <end position="543"/>
    </location>
</feature>
<keyword evidence="6 9" id="KW-0067">ATP-binding</keyword>
<dbReference type="FunFam" id="1.20.1270.10:FF:000001">
    <property type="entry name" value="Molecular chaperone DnaK"/>
    <property type="match status" value="1"/>
</dbReference>
<keyword evidence="4 9" id="KW-0597">Phosphoprotein</keyword>
<feature type="region of interest" description="Disordered" evidence="12">
    <location>
        <begin position="488"/>
        <end position="543"/>
    </location>
</feature>
<dbReference type="Gene3D" id="3.30.420.40">
    <property type="match status" value="2"/>
</dbReference>
<organism evidence="13 14">
    <name type="scientific">Paraliobacillus ryukyuensis</name>
    <dbReference type="NCBI Taxonomy" id="200904"/>
    <lineage>
        <taxon>Bacteria</taxon>
        <taxon>Bacillati</taxon>
        <taxon>Bacillota</taxon>
        <taxon>Bacilli</taxon>
        <taxon>Bacillales</taxon>
        <taxon>Bacillaceae</taxon>
        <taxon>Paraliobacillus</taxon>
    </lineage>
</organism>
<dbReference type="SUPFAM" id="SSF100920">
    <property type="entry name" value="Heat shock protein 70kD (HSP70), peptide-binding domain"/>
    <property type="match status" value="1"/>
</dbReference>
<evidence type="ECO:0000256" key="9">
    <source>
        <dbReference type="HAMAP-Rule" id="MF_00332"/>
    </source>
</evidence>
<dbReference type="EMBL" id="QNRI01000001">
    <property type="protein sequence ID" value="RBP01344.1"/>
    <property type="molecule type" value="Genomic_DNA"/>
</dbReference>
<gene>
    <name evidence="9" type="primary">dnaK</name>
    <name evidence="13" type="ORF">DES48_10173</name>
</gene>
<proteinExistence type="evidence at transcript level"/>
<evidence type="ECO:0000256" key="11">
    <source>
        <dbReference type="SAM" id="Coils"/>
    </source>
</evidence>
<dbReference type="FunFam" id="2.60.34.10:FF:000014">
    <property type="entry name" value="Chaperone protein DnaK HSP70"/>
    <property type="match status" value="1"/>
</dbReference>
<dbReference type="RefSeq" id="WP_113865948.1">
    <property type="nucleotide sequence ID" value="NZ_BAABQN010000001.1"/>
</dbReference>
<dbReference type="NCBIfam" id="NF001413">
    <property type="entry name" value="PRK00290.1"/>
    <property type="match status" value="1"/>
</dbReference>
<dbReference type="SUPFAM" id="SSF100934">
    <property type="entry name" value="Heat shock protein 70kD (HSP70), C-terminal subdomain"/>
    <property type="match status" value="1"/>
</dbReference>
<feature type="region of interest" description="Disordered" evidence="12">
    <location>
        <begin position="575"/>
        <end position="610"/>
    </location>
</feature>
<dbReference type="Gene3D" id="1.20.1270.10">
    <property type="match status" value="1"/>
</dbReference>
<dbReference type="AlphaFoldDB" id="A0A366EG19"/>
<keyword evidence="5 9" id="KW-0547">Nucleotide-binding</keyword>
<dbReference type="NCBIfam" id="TIGR02350">
    <property type="entry name" value="prok_dnaK"/>
    <property type="match status" value="1"/>
</dbReference>
<evidence type="ECO:0000313" key="14">
    <source>
        <dbReference type="Proteomes" id="UP000252254"/>
    </source>
</evidence>
<dbReference type="Pfam" id="PF00012">
    <property type="entry name" value="HSP70"/>
    <property type="match status" value="1"/>
</dbReference>
<dbReference type="InterPro" id="IPR029047">
    <property type="entry name" value="HSP70_peptide-bd_sf"/>
</dbReference>
<dbReference type="InterPro" id="IPR029048">
    <property type="entry name" value="HSP70_C_sf"/>
</dbReference>
<sequence length="610" mass="66053">MGKIIGIDLGTTNSCVAVMEGGEAKVIPNPEGSRTTPSVVSFKNGERQVGEVAKRQAITNQNTIQSIKRHMGTDYKVEIEGKQYTPQEISAIILQHIKSYAEDYLGETVDKAVVTVPAYFNDAERQATKDAGKIAGLEVERIINEPTAAALAYGIDKGDQDQTVLVYDLGGGTFDVSILDIGDGTFEVVATAGDNRLGGDDFDQVLIDHMVAEFKKENGIDLSQDKMALQRLKDAAEKAKKDLSGVAQTQVSLPFITAGEAGPLHLEMNVTRAKFDELSSNLVERTMGPTRQALKDAGMKASEISKVLLVGGSTRIPAVQEAIKKEIGQDPSKGVNPDEVVALGAAIQGGVLQGDVKDVVLLDVTPLSLGIETMGGVTTKLIERNTTIPTSHSQVFSTAADNQTAVDIHVLQGEREMAQDNKTLGRFQLTDIPPAQRGVPQIEVSFDIDANGIVNVRAKDLGTNKEQSITIKSSSGLSDDEVEQMVKDAEENAEADKQRREEVELRNEADQLVFQTDKTIKDLGEQVSDDEKQKAETAKEELKQALEGEDLEAIRTKKDALQEQVQALSVKLYEQAQQQAQSEQGEAGSEDEAVDADYQEVNDDEDKDKQ</sequence>
<comment type="induction">
    <text evidence="9">By stress conditions e.g. heat shock.</text>
</comment>
<dbReference type="OrthoDB" id="9766019at2"/>
<comment type="function">
    <text evidence="1 9">Acts as a chaperone.</text>
</comment>
<dbReference type="Gene3D" id="3.90.640.10">
    <property type="entry name" value="Actin, Chain A, domain 4"/>
    <property type="match status" value="1"/>
</dbReference>
<reference evidence="13 14" key="1">
    <citation type="submission" date="2018-06" db="EMBL/GenBank/DDBJ databases">
        <title>Genomic Encyclopedia of Type Strains, Phase IV (KMG-IV): sequencing the most valuable type-strain genomes for metagenomic binning, comparative biology and taxonomic classification.</title>
        <authorList>
            <person name="Goeker M."/>
        </authorList>
    </citation>
    <scope>NUCLEOTIDE SEQUENCE [LARGE SCALE GENOMIC DNA]</scope>
    <source>
        <strain evidence="13 14">DSM 15140</strain>
    </source>
</reference>
<comment type="similarity">
    <text evidence="2 9 10">Belongs to the heat shock protein 70 family.</text>
</comment>
<comment type="caution">
    <text evidence="13">The sequence shown here is derived from an EMBL/GenBank/DDBJ whole genome shotgun (WGS) entry which is preliminary data.</text>
</comment>
<evidence type="ECO:0000256" key="7">
    <source>
        <dbReference type="ARBA" id="ARBA00023016"/>
    </source>
</evidence>
<keyword evidence="7 9" id="KW-0346">Stress response</keyword>
<dbReference type="Proteomes" id="UP000252254">
    <property type="component" value="Unassembled WGS sequence"/>
</dbReference>
<evidence type="ECO:0000256" key="4">
    <source>
        <dbReference type="ARBA" id="ARBA00022553"/>
    </source>
</evidence>
<dbReference type="GO" id="GO:0140662">
    <property type="term" value="F:ATP-dependent protein folding chaperone"/>
    <property type="evidence" value="ECO:0007669"/>
    <property type="project" value="InterPro"/>
</dbReference>
<feature type="compositionally biased region" description="Basic and acidic residues" evidence="12">
    <location>
        <begin position="488"/>
        <end position="509"/>
    </location>
</feature>
<dbReference type="FunFam" id="3.90.640.10:FF:000003">
    <property type="entry name" value="Molecular chaperone DnaK"/>
    <property type="match status" value="1"/>
</dbReference>
<dbReference type="STRING" id="200904.GCA_900168775_02456"/>
<dbReference type="HAMAP" id="MF_00332">
    <property type="entry name" value="DnaK"/>
    <property type="match status" value="1"/>
</dbReference>
<feature type="compositionally biased region" description="Acidic residues" evidence="12">
    <location>
        <begin position="588"/>
        <end position="610"/>
    </location>
</feature>
<evidence type="ECO:0000256" key="6">
    <source>
        <dbReference type="ARBA" id="ARBA00022840"/>
    </source>
</evidence>
<name>A0A366EG19_9BACI</name>
<protein>
    <recommendedName>
        <fullName evidence="3 9">Chaperone protein DnaK</fullName>
    </recommendedName>
    <alternativeName>
        <fullName evidence="9">HSP70</fullName>
    </alternativeName>
    <alternativeName>
        <fullName evidence="9">Heat shock 70 kDa protein</fullName>
    </alternativeName>
    <alternativeName>
        <fullName evidence="9">Heat shock protein 70</fullName>
    </alternativeName>
</protein>
<dbReference type="Gene3D" id="2.60.34.10">
    <property type="entry name" value="Substrate Binding Domain Of DNAk, Chain A, domain 1"/>
    <property type="match status" value="1"/>
</dbReference>
<dbReference type="InterPro" id="IPR013126">
    <property type="entry name" value="Hsp_70_fam"/>
</dbReference>
<evidence type="ECO:0000256" key="3">
    <source>
        <dbReference type="ARBA" id="ARBA00014415"/>
    </source>
</evidence>
<dbReference type="InterPro" id="IPR012725">
    <property type="entry name" value="Chaperone_DnaK"/>
</dbReference>
<dbReference type="PROSITE" id="PS00329">
    <property type="entry name" value="HSP70_2"/>
    <property type="match status" value="1"/>
</dbReference>
<dbReference type="PANTHER" id="PTHR19375">
    <property type="entry name" value="HEAT SHOCK PROTEIN 70KDA"/>
    <property type="match status" value="1"/>
</dbReference>
<evidence type="ECO:0000256" key="5">
    <source>
        <dbReference type="ARBA" id="ARBA00022741"/>
    </source>
</evidence>
<dbReference type="PROSITE" id="PS00297">
    <property type="entry name" value="HSP70_1"/>
    <property type="match status" value="1"/>
</dbReference>
<evidence type="ECO:0000256" key="2">
    <source>
        <dbReference type="ARBA" id="ARBA00007381"/>
    </source>
</evidence>
<feature type="compositionally biased region" description="Low complexity" evidence="12">
    <location>
        <begin position="575"/>
        <end position="587"/>
    </location>
</feature>
<evidence type="ECO:0000313" key="13">
    <source>
        <dbReference type="EMBL" id="RBP01344.1"/>
    </source>
</evidence>
<evidence type="ECO:0000256" key="12">
    <source>
        <dbReference type="SAM" id="MobiDB-lite"/>
    </source>
</evidence>
<evidence type="ECO:0000256" key="10">
    <source>
        <dbReference type="RuleBase" id="RU003322"/>
    </source>
</evidence>
<keyword evidence="11" id="KW-0175">Coiled coil</keyword>
<keyword evidence="14" id="KW-1185">Reference proteome</keyword>
<accession>A0A366EG19</accession>
<dbReference type="CDD" id="cd10234">
    <property type="entry name" value="ASKHA_NBD_HSP70_DnaK-like"/>
    <property type="match status" value="1"/>
</dbReference>
<dbReference type="InterPro" id="IPR018181">
    <property type="entry name" value="Heat_shock_70_CS"/>
</dbReference>
<evidence type="ECO:0000256" key="8">
    <source>
        <dbReference type="ARBA" id="ARBA00023186"/>
    </source>
</evidence>
<feature type="modified residue" description="Phosphothreonine; by autocatalysis" evidence="9">
    <location>
        <position position="173"/>
    </location>
</feature>
<dbReference type="PROSITE" id="PS01036">
    <property type="entry name" value="HSP70_3"/>
    <property type="match status" value="1"/>
</dbReference>
<keyword evidence="8 9" id="KW-0143">Chaperone</keyword>